<comment type="caution">
    <text evidence="1">The sequence shown here is derived from an EMBL/GenBank/DDBJ whole genome shotgun (WGS) entry which is preliminary data.</text>
</comment>
<protein>
    <submittedName>
        <fullName evidence="1">Uncharacterized protein</fullName>
    </submittedName>
</protein>
<dbReference type="Proteomes" id="UP000617402">
    <property type="component" value="Unassembled WGS sequence"/>
</dbReference>
<name>A0ABR7SYL1_HELCL</name>
<accession>A0ABR7SYL1</accession>
<evidence type="ECO:0000313" key="2">
    <source>
        <dbReference type="Proteomes" id="UP000617402"/>
    </source>
</evidence>
<dbReference type="EMBL" id="JACVHF010000002">
    <property type="protein sequence ID" value="MBC9783511.1"/>
    <property type="molecule type" value="Genomic_DNA"/>
</dbReference>
<dbReference type="RefSeq" id="WP_188038670.1">
    <property type="nucleotide sequence ID" value="NZ_JACVHF010000002.1"/>
</dbReference>
<sequence>MVYQRIEILMGGFSRALRFATSMPPDYRPDGMRRLMQRVRPGHLKVIR</sequence>
<keyword evidence="2" id="KW-1185">Reference proteome</keyword>
<proteinExistence type="predicted"/>
<reference evidence="1 2" key="1">
    <citation type="submission" date="2020-07" db="EMBL/GenBank/DDBJ databases">
        <title>Draft whole-genome sequence of Heliobacterium chlorum DSM 3682, type strain.</title>
        <authorList>
            <person name="Kyndt J.A."/>
            <person name="Meyer T.E."/>
            <person name="Imhoff J.F."/>
        </authorList>
    </citation>
    <scope>NUCLEOTIDE SEQUENCE [LARGE SCALE GENOMIC DNA]</scope>
    <source>
        <strain evidence="1 2">DSM 3682</strain>
    </source>
</reference>
<organism evidence="1 2">
    <name type="scientific">Heliobacterium chlorum</name>
    <dbReference type="NCBI Taxonomy" id="2698"/>
    <lineage>
        <taxon>Bacteria</taxon>
        <taxon>Bacillati</taxon>
        <taxon>Bacillota</taxon>
        <taxon>Clostridia</taxon>
        <taxon>Eubacteriales</taxon>
        <taxon>Heliobacteriaceae</taxon>
        <taxon>Heliobacterium</taxon>
    </lineage>
</organism>
<evidence type="ECO:0000313" key="1">
    <source>
        <dbReference type="EMBL" id="MBC9783511.1"/>
    </source>
</evidence>
<gene>
    <name evidence="1" type="ORF">H1S01_03165</name>
</gene>